<evidence type="ECO:0000256" key="1">
    <source>
        <dbReference type="SAM" id="Phobius"/>
    </source>
</evidence>
<organism evidence="2 3">
    <name type="scientific">Vineibacter terrae</name>
    <dbReference type="NCBI Taxonomy" id="2586908"/>
    <lineage>
        <taxon>Bacteria</taxon>
        <taxon>Pseudomonadati</taxon>
        <taxon>Pseudomonadota</taxon>
        <taxon>Alphaproteobacteria</taxon>
        <taxon>Hyphomicrobiales</taxon>
        <taxon>Vineibacter</taxon>
    </lineage>
</organism>
<proteinExistence type="predicted"/>
<reference evidence="2 3" key="1">
    <citation type="submission" date="2019-06" db="EMBL/GenBank/DDBJ databases">
        <title>New taxonomy in bacterial strain CC-CFT640, isolated from vineyard.</title>
        <authorList>
            <person name="Lin S.-Y."/>
            <person name="Tsai C.-F."/>
            <person name="Young C.-C."/>
        </authorList>
    </citation>
    <scope>NUCLEOTIDE SEQUENCE [LARGE SCALE GENOMIC DNA]</scope>
    <source>
        <strain evidence="2 3">CC-CFT640</strain>
    </source>
</reference>
<protein>
    <submittedName>
        <fullName evidence="2">Uncharacterized protein</fullName>
    </submittedName>
</protein>
<dbReference type="AlphaFoldDB" id="A0A5C8PE04"/>
<evidence type="ECO:0000313" key="2">
    <source>
        <dbReference type="EMBL" id="TXL71771.1"/>
    </source>
</evidence>
<dbReference type="OrthoDB" id="5540935at2"/>
<keyword evidence="1" id="KW-1133">Transmembrane helix</keyword>
<comment type="caution">
    <text evidence="2">The sequence shown here is derived from an EMBL/GenBank/DDBJ whole genome shotgun (WGS) entry which is preliminary data.</text>
</comment>
<gene>
    <name evidence="2" type="ORF">FHP25_28280</name>
</gene>
<feature type="transmembrane region" description="Helical" evidence="1">
    <location>
        <begin position="113"/>
        <end position="134"/>
    </location>
</feature>
<name>A0A5C8PE04_9HYPH</name>
<evidence type="ECO:0000313" key="3">
    <source>
        <dbReference type="Proteomes" id="UP000321638"/>
    </source>
</evidence>
<sequence length="136" mass="14317">MTFKRVAGSLAIASQLAACGGTEHFERAMQSNVGLTEQSLVDKLGPPDTTYKLENDDTGTRYLTWLKAGTAASSNAETPRCRMTFKIGPNSIVQAYSYDGNACNDGRSSGPGWWDVVGTVLVIAATGGLLLLGAGR</sequence>
<accession>A0A5C8PE04</accession>
<keyword evidence="1" id="KW-0472">Membrane</keyword>
<dbReference type="RefSeq" id="WP_147850354.1">
    <property type="nucleotide sequence ID" value="NZ_VDUZ01000039.1"/>
</dbReference>
<dbReference type="EMBL" id="VDUZ01000039">
    <property type="protein sequence ID" value="TXL71771.1"/>
    <property type="molecule type" value="Genomic_DNA"/>
</dbReference>
<keyword evidence="1" id="KW-0812">Transmembrane</keyword>
<keyword evidence="3" id="KW-1185">Reference proteome</keyword>
<dbReference type="Proteomes" id="UP000321638">
    <property type="component" value="Unassembled WGS sequence"/>
</dbReference>